<evidence type="ECO:0000256" key="2">
    <source>
        <dbReference type="ARBA" id="ARBA00022448"/>
    </source>
</evidence>
<dbReference type="Pfam" id="PF00593">
    <property type="entry name" value="TonB_dep_Rec_b-barrel"/>
    <property type="match status" value="1"/>
</dbReference>
<dbReference type="SUPFAM" id="SSF49464">
    <property type="entry name" value="Carboxypeptidase regulatory domain-like"/>
    <property type="match status" value="1"/>
</dbReference>
<dbReference type="InterPro" id="IPR000531">
    <property type="entry name" value="Beta-barrel_TonB"/>
</dbReference>
<keyword evidence="13" id="KW-0732">Signal</keyword>
<keyword evidence="7" id="KW-0406">Ion transport</keyword>
<keyword evidence="10 11" id="KW-0998">Cell outer membrane</keyword>
<evidence type="ECO:0000259" key="15">
    <source>
        <dbReference type="Pfam" id="PF07715"/>
    </source>
</evidence>
<evidence type="ECO:0000256" key="10">
    <source>
        <dbReference type="ARBA" id="ARBA00023237"/>
    </source>
</evidence>
<comment type="caution">
    <text evidence="16">The sequence shown here is derived from an EMBL/GenBank/DDBJ whole genome shotgun (WGS) entry which is preliminary data.</text>
</comment>
<evidence type="ECO:0000256" key="3">
    <source>
        <dbReference type="ARBA" id="ARBA00022452"/>
    </source>
</evidence>
<dbReference type="EMBL" id="LMZQ01000012">
    <property type="protein sequence ID" value="KRT15132.1"/>
    <property type="molecule type" value="Genomic_DNA"/>
</dbReference>
<dbReference type="InterPro" id="IPR039426">
    <property type="entry name" value="TonB-dep_rcpt-like"/>
</dbReference>
<sequence length="1027" mass="112275">MKKKLFFSFIGMIMLCAQVFAQQITITGKVSSADGPIPGVSIRVKGSTVVSQSNGNGNYSIKALKTDVLTFSYVGYKSVERAVGANSTINVTLSADASNLNEVVVTAYGIDRDAKSLGYSTPKVSGSEVAETQRNDFFGGLQGRVPGLSINSTNGNPGASAQIVLRGFVSISGDNNALIVVDGVPINNSTLNQTRELVSGAANRDQDYSNRGMDINPNDIESYVIMKGPEATALYGSAGASGAILITTKKGKAGRGSINYNNSFRVEQLNKFPEIQTKYNSGLSNGVYDGGSSNFFGPAFLPSTPLYDNIHNFFETGFTQKHNLSFEGGTEQFSYRWSNEYTDSKGTIPTTSYRRISSRITAVGTISPILKLTSTFNYINSNNDKANKGANGSLLQLMRFSSAFDVQNYQDISGNRILHLASIYSEFDNPLWDVVKNVNNDKVNRLIANTNVELKPTKWLRINGIIGADIANTKGLSVYHAQSYRGSGSAAAPTGGTVMTYDQLTKVFNGSLTASAKHKLGDFNNTYVIGATFNDYNSTTDSQRGTNMYDPNFYSINNTLPTTQRTLTYVNRYRTVGAFAQAIMGYKTLLYLTLSGRVDGASRLMPNNPYFAYPSASLAFNFTDLTGIKTALPWLDNGKLRASYALTGKEPWREYSTGTNYEAKRFTGGGYAYSYYGGNPDLKPEVSENFEIGTEMQFLKNRIGLDFNYYNLLSRDQIINPRLSYGTGFVLEMMNGGTVRNRGIEVQLTGSPIKGKDFNWNTTFNFTRNRGVVLSLANELPELYESDTWVIGEIRSAVHPGYSTGAISGTRFDRNNRGDILINTSSGLPTSSDTQYYPIGDRNPKFTLGFVNRFSYKGFNLSFLWDLRYGGDVVNGTEYASYIKGISLKTLDRELPRVIKGVLADGLQNTANPTVNTIAVTPFYASNYYSLNVSPEMFVERNIKTLRLRDVTLAYDFPPSLVKRIGFIQSFGAFFTLTDSILITNYSGGDPESNANSPGVGGIGGFGIDYGNVGKPIGFNVGFRVKL</sequence>
<comment type="subcellular location">
    <subcellularLocation>
        <location evidence="1 11">Cell outer membrane</location>
        <topology evidence="1 11">Multi-pass membrane protein</topology>
    </subcellularLocation>
</comment>
<keyword evidence="6" id="KW-0408">Iron</keyword>
<dbReference type="Gene3D" id="2.40.170.20">
    <property type="entry name" value="TonB-dependent receptor, beta-barrel domain"/>
    <property type="match status" value="1"/>
</dbReference>
<evidence type="ECO:0000256" key="11">
    <source>
        <dbReference type="PROSITE-ProRule" id="PRU01360"/>
    </source>
</evidence>
<feature type="chain" id="PRO_5006665356" evidence="13">
    <location>
        <begin position="22"/>
        <end position="1027"/>
    </location>
</feature>
<comment type="similarity">
    <text evidence="11 12">Belongs to the TonB-dependent receptor family.</text>
</comment>
<organism evidence="16 17">
    <name type="scientific">Pedobacter ginsenosidimutans</name>
    <dbReference type="NCBI Taxonomy" id="687842"/>
    <lineage>
        <taxon>Bacteria</taxon>
        <taxon>Pseudomonadati</taxon>
        <taxon>Bacteroidota</taxon>
        <taxon>Sphingobacteriia</taxon>
        <taxon>Sphingobacteriales</taxon>
        <taxon>Sphingobacteriaceae</taxon>
        <taxon>Pedobacter</taxon>
    </lineage>
</organism>
<feature type="domain" description="TonB-dependent receptor-like beta-barrel" evidence="14">
    <location>
        <begin position="432"/>
        <end position="882"/>
    </location>
</feature>
<evidence type="ECO:0000313" key="17">
    <source>
        <dbReference type="Proteomes" id="UP000051950"/>
    </source>
</evidence>
<dbReference type="GO" id="GO:0009279">
    <property type="term" value="C:cell outer membrane"/>
    <property type="evidence" value="ECO:0007669"/>
    <property type="project" value="UniProtKB-SubCell"/>
</dbReference>
<dbReference type="InterPro" id="IPR012910">
    <property type="entry name" value="Plug_dom"/>
</dbReference>
<dbReference type="PANTHER" id="PTHR32552:SF81">
    <property type="entry name" value="TONB-DEPENDENT OUTER MEMBRANE RECEPTOR"/>
    <property type="match status" value="1"/>
</dbReference>
<dbReference type="Gene3D" id="2.170.130.10">
    <property type="entry name" value="TonB-dependent receptor, plug domain"/>
    <property type="match status" value="1"/>
</dbReference>
<reference evidence="16 17" key="1">
    <citation type="submission" date="2015-11" db="EMBL/GenBank/DDBJ databases">
        <title>Sequence of Pedobacter ginsenosidimutans.</title>
        <authorList>
            <person name="Carson E."/>
            <person name="Keyser V."/>
            <person name="Newman J."/>
            <person name="Miller J."/>
        </authorList>
    </citation>
    <scope>NUCLEOTIDE SEQUENCE [LARGE SCALE GENOMIC DNA]</scope>
    <source>
        <strain evidence="16 17">KACC 14530</strain>
    </source>
</reference>
<keyword evidence="17" id="KW-1185">Reference proteome</keyword>
<proteinExistence type="inferred from homology"/>
<feature type="signal peptide" evidence="13">
    <location>
        <begin position="1"/>
        <end position="21"/>
    </location>
</feature>
<dbReference type="SUPFAM" id="SSF56935">
    <property type="entry name" value="Porins"/>
    <property type="match status" value="1"/>
</dbReference>
<dbReference type="Pfam" id="PF07715">
    <property type="entry name" value="Plug"/>
    <property type="match status" value="1"/>
</dbReference>
<evidence type="ECO:0000256" key="12">
    <source>
        <dbReference type="RuleBase" id="RU003357"/>
    </source>
</evidence>
<evidence type="ECO:0000256" key="6">
    <source>
        <dbReference type="ARBA" id="ARBA00023004"/>
    </source>
</evidence>
<dbReference type="STRING" id="687842.ASU31_15765"/>
<dbReference type="InterPro" id="IPR008969">
    <property type="entry name" value="CarboxyPept-like_regulatory"/>
</dbReference>
<dbReference type="RefSeq" id="WP_057933241.1">
    <property type="nucleotide sequence ID" value="NZ_LMZQ01000012.1"/>
</dbReference>
<keyword evidence="9 11" id="KW-0472">Membrane</keyword>
<evidence type="ECO:0000313" key="16">
    <source>
        <dbReference type="EMBL" id="KRT15132.1"/>
    </source>
</evidence>
<dbReference type="NCBIfam" id="TIGR04056">
    <property type="entry name" value="OMP_RagA_SusC"/>
    <property type="match status" value="1"/>
</dbReference>
<dbReference type="OrthoDB" id="9768177at2"/>
<dbReference type="AlphaFoldDB" id="A0A0T5VMN6"/>
<keyword evidence="3 11" id="KW-1134">Transmembrane beta strand</keyword>
<evidence type="ECO:0000259" key="14">
    <source>
        <dbReference type="Pfam" id="PF00593"/>
    </source>
</evidence>
<evidence type="ECO:0000256" key="1">
    <source>
        <dbReference type="ARBA" id="ARBA00004571"/>
    </source>
</evidence>
<feature type="domain" description="TonB-dependent receptor plug" evidence="15">
    <location>
        <begin position="118"/>
        <end position="243"/>
    </location>
</feature>
<dbReference type="InterPro" id="IPR036942">
    <property type="entry name" value="Beta-barrel_TonB_sf"/>
</dbReference>
<keyword evidence="8 12" id="KW-0798">TonB box</keyword>
<dbReference type="InterPro" id="IPR023996">
    <property type="entry name" value="TonB-dep_OMP_SusC/RagA"/>
</dbReference>
<dbReference type="PANTHER" id="PTHR32552">
    <property type="entry name" value="FERRICHROME IRON RECEPTOR-RELATED"/>
    <property type="match status" value="1"/>
</dbReference>
<gene>
    <name evidence="16" type="ORF">ASU31_15765</name>
</gene>
<dbReference type="InterPro" id="IPR037066">
    <property type="entry name" value="Plug_dom_sf"/>
</dbReference>
<keyword evidence="4" id="KW-0410">Iron transport</keyword>
<dbReference type="GO" id="GO:0006826">
    <property type="term" value="P:iron ion transport"/>
    <property type="evidence" value="ECO:0007669"/>
    <property type="project" value="UniProtKB-KW"/>
</dbReference>
<keyword evidence="2 11" id="KW-0813">Transport</keyword>
<evidence type="ECO:0000256" key="9">
    <source>
        <dbReference type="ARBA" id="ARBA00023136"/>
    </source>
</evidence>
<evidence type="ECO:0000256" key="8">
    <source>
        <dbReference type="ARBA" id="ARBA00023077"/>
    </source>
</evidence>
<accession>A0A0T5VMN6</accession>
<dbReference type="Pfam" id="PF13715">
    <property type="entry name" value="CarbopepD_reg_2"/>
    <property type="match status" value="1"/>
</dbReference>
<dbReference type="PROSITE" id="PS52016">
    <property type="entry name" value="TONB_DEPENDENT_REC_3"/>
    <property type="match status" value="1"/>
</dbReference>
<dbReference type="Proteomes" id="UP000051950">
    <property type="component" value="Unassembled WGS sequence"/>
</dbReference>
<evidence type="ECO:0000256" key="7">
    <source>
        <dbReference type="ARBA" id="ARBA00023065"/>
    </source>
</evidence>
<keyword evidence="5 11" id="KW-0812">Transmembrane</keyword>
<protein>
    <submittedName>
        <fullName evidence="16">SusC/RagA family TonB-linked outer membrane protein</fullName>
    </submittedName>
</protein>
<evidence type="ECO:0000256" key="13">
    <source>
        <dbReference type="SAM" id="SignalP"/>
    </source>
</evidence>
<name>A0A0T5VMN6_9SPHI</name>
<evidence type="ECO:0000256" key="5">
    <source>
        <dbReference type="ARBA" id="ARBA00022692"/>
    </source>
</evidence>
<evidence type="ECO:0000256" key="4">
    <source>
        <dbReference type="ARBA" id="ARBA00022496"/>
    </source>
</evidence>